<dbReference type="STRING" id="1391915.U7PM70"/>
<keyword evidence="3" id="KW-1185">Reference proteome</keyword>
<feature type="region of interest" description="Disordered" evidence="1">
    <location>
        <begin position="654"/>
        <end position="684"/>
    </location>
</feature>
<dbReference type="HOGENOM" id="CLU_018550_0_0_1"/>
<evidence type="ECO:0008006" key="4">
    <source>
        <dbReference type="Google" id="ProtNLM"/>
    </source>
</evidence>
<reference evidence="3" key="1">
    <citation type="journal article" date="2014" name="Genome Announc.">
        <title>Genome sequence of the pathogenic fungus Sporothrix schenckii (ATCC 58251).</title>
        <authorList>
            <person name="Cuomo C.A."/>
            <person name="Rodriguez-Del Valle N."/>
            <person name="Perez-Sanchez L."/>
            <person name="Abouelleil A."/>
            <person name="Goldberg J."/>
            <person name="Young S."/>
            <person name="Zeng Q."/>
            <person name="Birren B.W."/>
        </authorList>
    </citation>
    <scope>NUCLEOTIDE SEQUENCE [LARGE SCALE GENOMIC DNA]</scope>
    <source>
        <strain evidence="3">ATCC 58251 / de Perez 2211183</strain>
    </source>
</reference>
<feature type="region of interest" description="Disordered" evidence="1">
    <location>
        <begin position="228"/>
        <end position="274"/>
    </location>
</feature>
<sequence>MADDHSAGDAAVGPEESKSAAAAIDTKTIAVNRKAYLLSLVPDLTLDEIWMLQERLAKLDLRTDIFARLPPELQFMVADSLGPADLGCCLHVSSMWRSAFLHESMRKDLARRCFPSLLEYVDAVRTEMAKAGTDGAVAQRDETTERTESTGDSNDTKSADNAEGTDIVDNTGAAGGQNEKDHNAHVDLIFSETARKYALRALGRFRYVFRHCRTPPFTVAEKAAARIAGKPVSEVTASESTWLDQGRPLARRRNKIRQRRQQQQQQQQQQPEPSYGMVYAEAVQRVWQPPRPHDLFQNRADPALDLHSDEDDEDDEDDGVVSFHGADYAYGRLAWQCLRNNDTWFLVDDLRDGRRLPLCVPNDHRRGDSFLLVGFGDELLLAASGHRILAWNFVTGEQQDKQLPAQMDTVQTLGKRTCILADGHVYFWEFGGMLREVDMSGLDEKHRQPDVDGRLPSFFILDPVNEAVFYLGNFELDGGQMGRNGKLSFHLHMFDDLRYKETFSDHIHFDNYAFPRCLIEATVRRNARGLYSLASWRAGSGAPGPTRSVSTGEVVGVASLAFNIYTKTFSLSFFSLPPATPAAGREGAQLIRIHIWNDQVITIVDRYRDAPQGKVLRSKPLLFAFDDEYSEAARCSAAKPFSKVPLYTSTVDDEDDMDEFESNSKSQDATGATSARPPQAHCNTHVKPELRQQVRFDDLDPGTPGQWLQDDDDWTKNNCLLRFALDVDSSPSRADPYRPAHIGSYFMQGDDDFLVFRHDNEYTIWSFRDDIVHSVAHSDETAGGAVTTGDASAS</sequence>
<proteinExistence type="predicted"/>
<feature type="compositionally biased region" description="Polar residues" evidence="1">
    <location>
        <begin position="663"/>
        <end position="673"/>
    </location>
</feature>
<organism evidence="2 3">
    <name type="scientific">Sporothrix schenckii (strain ATCC 58251 / de Perez 2211183)</name>
    <name type="common">Rose-picker's disease fungus</name>
    <dbReference type="NCBI Taxonomy" id="1391915"/>
    <lineage>
        <taxon>Eukaryota</taxon>
        <taxon>Fungi</taxon>
        <taxon>Dikarya</taxon>
        <taxon>Ascomycota</taxon>
        <taxon>Pezizomycotina</taxon>
        <taxon>Sordariomycetes</taxon>
        <taxon>Sordariomycetidae</taxon>
        <taxon>Ophiostomatales</taxon>
        <taxon>Ophiostomataceae</taxon>
        <taxon>Sporothrix</taxon>
    </lineage>
</organism>
<accession>U7PM70</accession>
<dbReference type="eggNOG" id="ENOG502STHF">
    <property type="taxonomic scope" value="Eukaryota"/>
</dbReference>
<name>U7PM70_SPOS1</name>
<dbReference type="OrthoDB" id="5295250at2759"/>
<protein>
    <recommendedName>
        <fullName evidence="4">F-box domain-containing protein</fullName>
    </recommendedName>
</protein>
<dbReference type="EMBL" id="KI440852">
    <property type="protein sequence ID" value="ERS95834.1"/>
    <property type="molecule type" value="Genomic_DNA"/>
</dbReference>
<evidence type="ECO:0000256" key="1">
    <source>
        <dbReference type="SAM" id="MobiDB-lite"/>
    </source>
</evidence>
<feature type="compositionally biased region" description="Basic residues" evidence="1">
    <location>
        <begin position="249"/>
        <end position="260"/>
    </location>
</feature>
<dbReference type="InterPro" id="IPR036047">
    <property type="entry name" value="F-box-like_dom_sf"/>
</dbReference>
<dbReference type="Proteomes" id="UP000018087">
    <property type="component" value="Unassembled WGS sequence"/>
</dbReference>
<evidence type="ECO:0000313" key="2">
    <source>
        <dbReference type="EMBL" id="ERS95834.1"/>
    </source>
</evidence>
<dbReference type="Gene3D" id="1.20.1280.50">
    <property type="match status" value="1"/>
</dbReference>
<dbReference type="SUPFAM" id="SSF81383">
    <property type="entry name" value="F-box domain"/>
    <property type="match status" value="1"/>
</dbReference>
<dbReference type="AlphaFoldDB" id="U7PM70"/>
<feature type="compositionally biased region" description="Low complexity" evidence="1">
    <location>
        <begin position="261"/>
        <end position="270"/>
    </location>
</feature>
<feature type="compositionally biased region" description="Basic and acidic residues" evidence="1">
    <location>
        <begin position="139"/>
        <end position="160"/>
    </location>
</feature>
<gene>
    <name evidence="2" type="ORF">HMPREF1624_07911</name>
</gene>
<evidence type="ECO:0000313" key="3">
    <source>
        <dbReference type="Proteomes" id="UP000018087"/>
    </source>
</evidence>
<feature type="region of interest" description="Disordered" evidence="1">
    <location>
        <begin position="132"/>
        <end position="179"/>
    </location>
</feature>